<name>A0ACB5U1R3_CANBO</name>
<accession>A0ACB5U1R3</accession>
<comment type="caution">
    <text evidence="1">The sequence shown here is derived from an EMBL/GenBank/DDBJ whole genome shotgun (WGS) entry which is preliminary data.</text>
</comment>
<evidence type="ECO:0000313" key="2">
    <source>
        <dbReference type="Proteomes" id="UP001165101"/>
    </source>
</evidence>
<keyword evidence="2" id="KW-1185">Reference proteome</keyword>
<sequence length="414" mass="46788">MPTIKSYSPDPKYFFKSVQFVFDKTISSSDKLVLLSGIKAFGGQASDHVSTITTYIVSNEAEDSEKNLLVQKYNKLPDREVTIKYIYPSWITDCLVAKQKLDTTNYLLPISKNSKNGSVAGDLVENDNTAAVRKFIVPELDHFLKGKTFLLGDDLFLSDLTYSTLEKMITSYGGKIVKTTTPEELMNFDSGINCYIGCYREGFQYLAASRKKIDVGNLHWLFWMLSNSQWVSPLNNLLHYPYPRGGIEGMQNAVICTTSYIGDARQFIYSLVTMLGAKITKSLTSNNTHLIVGNATGAKYEAAKKWKVNCVNHLWLEDCFRNWQKMDIDNSKYTTFKNNPVVGSTKLDIEVLSKFFDMPESRMLSLEFVPSQESQSQANGNIQANSSPEPEHEHEHEHEHKSNPESSPKVNLKI</sequence>
<dbReference type="Proteomes" id="UP001165101">
    <property type="component" value="Unassembled WGS sequence"/>
</dbReference>
<proteinExistence type="predicted"/>
<dbReference type="EMBL" id="BSXV01004010">
    <property type="protein sequence ID" value="GME99519.1"/>
    <property type="molecule type" value="Genomic_DNA"/>
</dbReference>
<organism evidence="1 2">
    <name type="scientific">Candida boidinii</name>
    <name type="common">Yeast</name>
    <dbReference type="NCBI Taxonomy" id="5477"/>
    <lineage>
        <taxon>Eukaryota</taxon>
        <taxon>Fungi</taxon>
        <taxon>Dikarya</taxon>
        <taxon>Ascomycota</taxon>
        <taxon>Saccharomycotina</taxon>
        <taxon>Pichiomycetes</taxon>
        <taxon>Pichiales</taxon>
        <taxon>Pichiaceae</taxon>
        <taxon>Ogataea</taxon>
        <taxon>Ogataea/Candida clade</taxon>
    </lineage>
</organism>
<evidence type="ECO:0000313" key="1">
    <source>
        <dbReference type="EMBL" id="GME99519.1"/>
    </source>
</evidence>
<protein>
    <submittedName>
        <fullName evidence="1">Unnamed protein product</fullName>
    </submittedName>
</protein>
<reference evidence="1" key="1">
    <citation type="submission" date="2023-04" db="EMBL/GenBank/DDBJ databases">
        <title>Candida boidinii NBRC 1967.</title>
        <authorList>
            <person name="Ichikawa N."/>
            <person name="Sato H."/>
            <person name="Tonouchi N."/>
        </authorList>
    </citation>
    <scope>NUCLEOTIDE SEQUENCE</scope>
    <source>
        <strain evidence="1">NBRC 1967</strain>
    </source>
</reference>
<gene>
    <name evidence="1" type="ORF">Cboi01_000531600</name>
</gene>